<dbReference type="KEGG" id="vg:24528022"/>
<dbReference type="RefSeq" id="YP_009143312.1">
    <property type="nucleotide sequence ID" value="NC_027212.1"/>
</dbReference>
<reference evidence="2" key="1">
    <citation type="journal article" date="2015" name="J. Gen. Virol.">
        <title>Identification, characterization and full-length sequence analysis of a novel dsRNA virus isolated from the arboreal ant Camponotus yamaokai.</title>
        <authorList>
            <person name="Koyama S."/>
            <person name="Urayama S.I."/>
            <person name="Ohmatsu T."/>
            <person name="Sassa Y."/>
            <person name="Sakai C."/>
            <person name="Takata M."/>
            <person name="Hayashi S."/>
            <person name="Nagai M."/>
            <person name="Furuya T."/>
            <person name="Moriyama H."/>
            <person name="Satoh T."/>
            <person name="Ono S.I."/>
            <person name="Mizutani T."/>
        </authorList>
    </citation>
    <scope>NUCLEOTIDE SEQUENCE [LARGE SCALE GENOMIC DNA]</scope>
    <source>
        <strain evidence="2">TH-2013a</strain>
    </source>
</reference>
<dbReference type="GeneID" id="24528022"/>
<dbReference type="Proteomes" id="UP000201219">
    <property type="component" value="Segment"/>
</dbReference>
<protein>
    <submittedName>
        <fullName evidence="2">Capsid protein</fullName>
    </submittedName>
</protein>
<keyword evidence="3" id="KW-1185">Reference proteome</keyword>
<evidence type="ECO:0000313" key="2">
    <source>
        <dbReference type="EMBL" id="BAR72204.1"/>
    </source>
</evidence>
<evidence type="ECO:0000313" key="3">
    <source>
        <dbReference type="Proteomes" id="UP000201219"/>
    </source>
</evidence>
<sequence>MMDFLTSQATVKNCIGWIFSPLMTVGSPTGSLETTFCGQDTASRNGSKHQSYTTWDCLSRQYLCGSVVVDKLERAKREVTPRMTERFQDVPTQEELDALTEMQRDLYHDGLRVFVRGKGLMTSQQHQKYLSSRLERSTRSPRKKRTQDQELASGSKTDEEHAAEDETPDRVKRDENENKFFYSDTIPVKCMGVSTMQCARETDPMPWSPTFQLMASRLNDPAATGVLAAVVKGPNVRDATAWTSLVKSIMLRQSTRYELAAMIRVLCMALSLADESYKLDPTPIRFIRNEHKVTYDGQVIREKPGFDAGEYQVIAMPIDVFIALANNSCFENAPHGFEYKDLDIGWTAVPVSSDIANFDTLIPYLAAFLTSDLWSGTVNQHYSIEYQSDNIRRRFDETWMPCVNSVNIPGQKRAALILIDETSMTTQNFVKLTTGQQFINVPIWKGNNNVVPVNWGNLWRAYWNTNNISKIRHTALLAHEKICTRMGVGDACGTAVSLVAELYGHWYHGIAPRYKAKTMAFDYDKVPYGAWTIDGDYLDKRKMFRSHKFTLDDPKCMEARRRCVAYNFSGVSPMHLSPTGLVKIAYVNDSERLRVTWAEQHPEFAATTYNIQTMSSIYRVAAACGLILTHTDSYAFGEVQGATHWIHMLSCAISFTTSSFLSINDLAPRDWIGIDNRDDTQHRESVMGGLKTALYGGLINHVNIEQYFGHIPEWDLDIMSEYYGVSAYNNINWMTFSPVPFHATWQWVCKLQLETGAPMPKGITTFKYNSKNYDCIKLTKECNEHKMNSVCAIDVYRRCPTVVAREPDANYVPILQWIDNVSRYSSVLLPEMSALVSREMYESMTFCAPIDNIGLAYSDKTTWYVYGSNYNSGDPIITGTKVSQILWPDPPTIDAMWNTAKNYILKPAASALVGFITGGPAGAAVSAGSTVVNQAINDLLSPKVREAQKNRPETTVVQDLEQKTLTKPQSKVEQGKTVELIPTTSENKMKPLTLNTTVKSTPTPAAETMVYKEPIKTLSVLDESPVNE</sequence>
<accession>A0A0F7R4X8</accession>
<organism evidence="2">
    <name type="scientific">Camponotus yamaokai virus</name>
    <dbReference type="NCBI Taxonomy" id="1608533"/>
    <lineage>
        <taxon>Viruses</taxon>
        <taxon>Riboviria</taxon>
        <taxon>Orthornavirae</taxon>
        <taxon>Duplornaviricota</taxon>
        <taxon>Chrymotiviricetes</taxon>
        <taxon>Ghabrivirales</taxon>
        <taxon>Betatotivirineae</taxon>
        <taxon>Inseviridae</taxon>
        <taxon>Insevirus</taxon>
        <taxon>Insevirus ichi</taxon>
    </lineage>
</organism>
<proteinExistence type="predicted"/>
<dbReference type="EMBL" id="LC026053">
    <property type="protein sequence ID" value="BAR72204.1"/>
    <property type="molecule type" value="Genomic_RNA"/>
</dbReference>
<evidence type="ECO:0000256" key="1">
    <source>
        <dbReference type="SAM" id="MobiDB-lite"/>
    </source>
</evidence>
<feature type="region of interest" description="Disordered" evidence="1">
    <location>
        <begin position="125"/>
        <end position="176"/>
    </location>
</feature>
<dbReference type="OrthoDB" id="24381at10239"/>
<name>A0A0F7R4X8_9VIRU</name>